<gene>
    <name evidence="8" type="ORF">EDD61_10845</name>
</gene>
<name>A0A4R3TFV3_9FIRM</name>
<dbReference type="Pfam" id="PF08281">
    <property type="entry name" value="Sigma70_r4_2"/>
    <property type="match status" value="1"/>
</dbReference>
<proteinExistence type="inferred from homology"/>
<keyword evidence="3" id="KW-0731">Sigma factor</keyword>
<evidence type="ECO:0000256" key="5">
    <source>
        <dbReference type="ARBA" id="ARBA00023163"/>
    </source>
</evidence>
<dbReference type="InterPro" id="IPR014284">
    <property type="entry name" value="RNA_pol_sigma-70_dom"/>
</dbReference>
<evidence type="ECO:0000259" key="6">
    <source>
        <dbReference type="Pfam" id="PF04542"/>
    </source>
</evidence>
<dbReference type="NCBIfam" id="TIGR02937">
    <property type="entry name" value="sigma70-ECF"/>
    <property type="match status" value="1"/>
</dbReference>
<evidence type="ECO:0000256" key="4">
    <source>
        <dbReference type="ARBA" id="ARBA00023125"/>
    </source>
</evidence>
<dbReference type="AlphaFoldDB" id="A0A4R3TFV3"/>
<keyword evidence="9" id="KW-1185">Reference proteome</keyword>
<dbReference type="Pfam" id="PF04542">
    <property type="entry name" value="Sigma70_r2"/>
    <property type="match status" value="1"/>
</dbReference>
<reference evidence="8 9" key="1">
    <citation type="submission" date="2019-03" db="EMBL/GenBank/DDBJ databases">
        <title>Genomic Encyclopedia of Type Strains, Phase IV (KMG-IV): sequencing the most valuable type-strain genomes for metagenomic binning, comparative biology and taxonomic classification.</title>
        <authorList>
            <person name="Goeker M."/>
        </authorList>
    </citation>
    <scope>NUCLEOTIDE SEQUENCE [LARGE SCALE GENOMIC DNA]</scope>
    <source>
        <strain evidence="8 9">DSM 29481</strain>
    </source>
</reference>
<dbReference type="RefSeq" id="WP_008979739.1">
    <property type="nucleotide sequence ID" value="NZ_DBGDHU010000028.1"/>
</dbReference>
<dbReference type="GO" id="GO:0003677">
    <property type="term" value="F:DNA binding"/>
    <property type="evidence" value="ECO:0007669"/>
    <property type="project" value="UniProtKB-KW"/>
</dbReference>
<protein>
    <submittedName>
        <fullName evidence="8">RNA polymerase sigma-70 factor (ECF subfamily)</fullName>
    </submittedName>
</protein>
<dbReference type="Proteomes" id="UP000295773">
    <property type="component" value="Unassembled WGS sequence"/>
</dbReference>
<evidence type="ECO:0000256" key="3">
    <source>
        <dbReference type="ARBA" id="ARBA00023082"/>
    </source>
</evidence>
<comment type="similarity">
    <text evidence="1">Belongs to the sigma-70 factor family. ECF subfamily.</text>
</comment>
<evidence type="ECO:0000313" key="9">
    <source>
        <dbReference type="Proteomes" id="UP000295773"/>
    </source>
</evidence>
<dbReference type="InterPro" id="IPR013324">
    <property type="entry name" value="RNA_pol_sigma_r3/r4-like"/>
</dbReference>
<dbReference type="Gene3D" id="1.10.10.10">
    <property type="entry name" value="Winged helix-like DNA-binding domain superfamily/Winged helix DNA-binding domain"/>
    <property type="match status" value="1"/>
</dbReference>
<organism evidence="8 9">
    <name type="scientific">Longicatena caecimuris</name>
    <dbReference type="NCBI Taxonomy" id="1796635"/>
    <lineage>
        <taxon>Bacteria</taxon>
        <taxon>Bacillati</taxon>
        <taxon>Bacillota</taxon>
        <taxon>Erysipelotrichia</taxon>
        <taxon>Erysipelotrichales</taxon>
        <taxon>Erysipelotrichaceae</taxon>
        <taxon>Longicatena</taxon>
    </lineage>
</organism>
<dbReference type="PANTHER" id="PTHR43133">
    <property type="entry name" value="RNA POLYMERASE ECF-TYPE SIGMA FACTO"/>
    <property type="match status" value="1"/>
</dbReference>
<keyword evidence="5" id="KW-0804">Transcription</keyword>
<dbReference type="Gene3D" id="1.10.1740.10">
    <property type="match status" value="1"/>
</dbReference>
<feature type="domain" description="RNA polymerase sigma-70 region 2" evidence="6">
    <location>
        <begin position="22"/>
        <end position="87"/>
    </location>
</feature>
<dbReference type="GO" id="GO:0016987">
    <property type="term" value="F:sigma factor activity"/>
    <property type="evidence" value="ECO:0007669"/>
    <property type="project" value="UniProtKB-KW"/>
</dbReference>
<dbReference type="EMBL" id="SMBP01000008">
    <property type="protein sequence ID" value="TCU60186.1"/>
    <property type="molecule type" value="Genomic_DNA"/>
</dbReference>
<dbReference type="SUPFAM" id="SSF88946">
    <property type="entry name" value="Sigma2 domain of RNA polymerase sigma factors"/>
    <property type="match status" value="1"/>
</dbReference>
<dbReference type="GO" id="GO:0006352">
    <property type="term" value="P:DNA-templated transcription initiation"/>
    <property type="evidence" value="ECO:0007669"/>
    <property type="project" value="InterPro"/>
</dbReference>
<feature type="domain" description="RNA polymerase sigma factor 70 region 4 type 2" evidence="7">
    <location>
        <begin position="124"/>
        <end position="170"/>
    </location>
</feature>
<dbReference type="InterPro" id="IPR039425">
    <property type="entry name" value="RNA_pol_sigma-70-like"/>
</dbReference>
<dbReference type="PANTHER" id="PTHR43133:SF8">
    <property type="entry name" value="RNA POLYMERASE SIGMA FACTOR HI_1459-RELATED"/>
    <property type="match status" value="1"/>
</dbReference>
<comment type="caution">
    <text evidence="8">The sequence shown here is derived from an EMBL/GenBank/DDBJ whole genome shotgun (WGS) entry which is preliminary data.</text>
</comment>
<dbReference type="InterPro" id="IPR013249">
    <property type="entry name" value="RNA_pol_sigma70_r4_t2"/>
</dbReference>
<sequence>MKEKWLLHKIRHGDMAALDTFITQVYPTIYAFVYRKMQGDDSAKDITQEVFLRFIRYLPTYHEEGKVIHFLYRIASNLCVDAYRKQKLHLMEDSEAWMNGLGDDIDVHESILKQCAQETLLYNIGKLPLPQQDVILLHYFHQLTYREIAQVYDMPISSVKSRHKAALAKLYQMMKGERQDENR</sequence>
<keyword evidence="4" id="KW-0238">DNA-binding</keyword>
<dbReference type="SUPFAM" id="SSF88659">
    <property type="entry name" value="Sigma3 and sigma4 domains of RNA polymerase sigma factors"/>
    <property type="match status" value="1"/>
</dbReference>
<keyword evidence="2" id="KW-0805">Transcription regulation</keyword>
<evidence type="ECO:0000259" key="7">
    <source>
        <dbReference type="Pfam" id="PF08281"/>
    </source>
</evidence>
<dbReference type="InterPro" id="IPR036388">
    <property type="entry name" value="WH-like_DNA-bd_sf"/>
</dbReference>
<dbReference type="CDD" id="cd06171">
    <property type="entry name" value="Sigma70_r4"/>
    <property type="match status" value="1"/>
</dbReference>
<evidence type="ECO:0000256" key="1">
    <source>
        <dbReference type="ARBA" id="ARBA00010641"/>
    </source>
</evidence>
<accession>A0A4R3TFV3</accession>
<dbReference type="InterPro" id="IPR007627">
    <property type="entry name" value="RNA_pol_sigma70_r2"/>
</dbReference>
<evidence type="ECO:0000313" key="8">
    <source>
        <dbReference type="EMBL" id="TCU60186.1"/>
    </source>
</evidence>
<evidence type="ECO:0000256" key="2">
    <source>
        <dbReference type="ARBA" id="ARBA00023015"/>
    </source>
</evidence>
<dbReference type="InterPro" id="IPR013325">
    <property type="entry name" value="RNA_pol_sigma_r2"/>
</dbReference>